<evidence type="ECO:0000259" key="6">
    <source>
        <dbReference type="PROSITE" id="PS51294"/>
    </source>
</evidence>
<evidence type="ECO:0000313" key="9">
    <source>
        <dbReference type="Proteomes" id="UP000012960"/>
    </source>
</evidence>
<evidence type="ECO:0000256" key="4">
    <source>
        <dbReference type="ARBA" id="ARBA00023242"/>
    </source>
</evidence>
<dbReference type="GO" id="GO:0003700">
    <property type="term" value="F:DNA-binding transcription factor activity"/>
    <property type="evidence" value="ECO:0007669"/>
    <property type="project" value="InterPro"/>
</dbReference>
<dbReference type="EnsemblPlants" id="Ma04_t36710.3">
    <property type="protein sequence ID" value="Ma04_p36710.3"/>
    <property type="gene ID" value="Ma04_g36710"/>
</dbReference>
<dbReference type="Gramene" id="Ma04_t36710.4">
    <property type="protein sequence ID" value="Ma04_p36710.4"/>
    <property type="gene ID" value="Ma04_g36710"/>
</dbReference>
<feature type="compositionally biased region" description="Basic and acidic residues" evidence="5">
    <location>
        <begin position="427"/>
        <end position="440"/>
    </location>
</feature>
<feature type="compositionally biased region" description="Polar residues" evidence="5">
    <location>
        <begin position="201"/>
        <end position="219"/>
    </location>
</feature>
<dbReference type="FunCoup" id="A0A804IXW9">
    <property type="interactions" value="2551"/>
</dbReference>
<feature type="region of interest" description="Disordered" evidence="5">
    <location>
        <begin position="194"/>
        <end position="221"/>
    </location>
</feature>
<dbReference type="GO" id="GO:0003677">
    <property type="term" value="F:DNA binding"/>
    <property type="evidence" value="ECO:0007669"/>
    <property type="project" value="UniProtKB-KW"/>
</dbReference>
<dbReference type="Gramene" id="Ma04_t36710.3">
    <property type="protein sequence ID" value="Ma04_p36710.3"/>
    <property type="gene ID" value="Ma04_g36710"/>
</dbReference>
<dbReference type="EnsemblPlants" id="Ma04_t36710.5">
    <property type="protein sequence ID" value="Ma04_p36710.5"/>
    <property type="gene ID" value="Ma04_g36710"/>
</dbReference>
<dbReference type="EnsemblPlants" id="Ma04_t36710.4">
    <property type="protein sequence ID" value="Ma04_p36710.4"/>
    <property type="gene ID" value="Ma04_g36710"/>
</dbReference>
<feature type="compositionally biased region" description="Polar residues" evidence="5">
    <location>
        <begin position="380"/>
        <end position="398"/>
    </location>
</feature>
<dbReference type="InterPro" id="IPR046955">
    <property type="entry name" value="PHR1-like"/>
</dbReference>
<evidence type="ECO:0000256" key="3">
    <source>
        <dbReference type="ARBA" id="ARBA00023163"/>
    </source>
</evidence>
<accession>A0A804IXW9</accession>
<keyword evidence="2" id="KW-0238">DNA-binding</keyword>
<sequence length="459" mass="51238">METHSALPVGNLNMQQFCNSGSSGVMSSSLPVLPNTLEEKFPELPDPQHVPLEREIQRNPLPSQRPLFSSPSGFSPDLTFSSTLAHERHTNNTPFVSRSLNAGVSLPSTYLSNMEIFQVPNNFPKDPTEITWCPDSVQGMLNCSDGVIMGNNQIQNSSNKVSNDLNKQNEWWSDIMNVDWKDLFDDTTISESQPKVVYPPAQSSSNISKQQPQTDQSVPCHSGEVCAVTGASSSATTAAAKPRMRWTPELHECFINAVNQLGGSEKATPKGVLNIMKVEGLTIYHVKSHLQKYRTARYKPDSLEGMSEKTATQSEELPSLDLKTGIDFTEALRLQMEVQKRLHEQLEIQRNLQLRIEEQGKYLQMMFEKQYKSTMDKTHCSSTVEKPTTISSDQTHSTAKIDLPEAQNSSTDSKITEGFRQVSNKWKMSEVEPSNEKETDALTSSLPPSKHSRINDEDS</sequence>
<dbReference type="FunFam" id="1.10.10.60:FF:000002">
    <property type="entry name" value="Myb family transcription factor"/>
    <property type="match status" value="1"/>
</dbReference>
<dbReference type="OMA" id="YSASPHD"/>
<keyword evidence="3" id="KW-0804">Transcription</keyword>
<keyword evidence="9" id="KW-1185">Reference proteome</keyword>
<dbReference type="Gene3D" id="1.10.10.60">
    <property type="entry name" value="Homeodomain-like"/>
    <property type="match status" value="1"/>
</dbReference>
<organism evidence="8 9">
    <name type="scientific">Musa acuminata subsp. malaccensis</name>
    <name type="common">Wild banana</name>
    <name type="synonym">Musa malaccensis</name>
    <dbReference type="NCBI Taxonomy" id="214687"/>
    <lineage>
        <taxon>Eukaryota</taxon>
        <taxon>Viridiplantae</taxon>
        <taxon>Streptophyta</taxon>
        <taxon>Embryophyta</taxon>
        <taxon>Tracheophyta</taxon>
        <taxon>Spermatophyta</taxon>
        <taxon>Magnoliopsida</taxon>
        <taxon>Liliopsida</taxon>
        <taxon>Zingiberales</taxon>
        <taxon>Musaceae</taxon>
        <taxon>Musa</taxon>
    </lineage>
</organism>
<dbReference type="Proteomes" id="UP000012960">
    <property type="component" value="Unplaced"/>
</dbReference>
<dbReference type="SUPFAM" id="SSF46689">
    <property type="entry name" value="Homeodomain-like"/>
    <property type="match status" value="1"/>
</dbReference>
<feature type="domain" description="HTH myb-type" evidence="6">
    <location>
        <begin position="238"/>
        <end position="298"/>
    </location>
</feature>
<keyword evidence="4" id="KW-0539">Nucleus</keyword>
<proteinExistence type="predicted"/>
<dbReference type="Pfam" id="PF00249">
    <property type="entry name" value="Myb_DNA-binding"/>
    <property type="match status" value="1"/>
</dbReference>
<dbReference type="OrthoDB" id="551907at2759"/>
<reference evidence="8" key="2">
    <citation type="submission" date="2021-05" db="UniProtKB">
        <authorList>
            <consortium name="EnsemblPlants"/>
        </authorList>
    </citation>
    <scope>IDENTIFICATION</scope>
    <source>
        <strain evidence="8">subsp. malaccensis</strain>
    </source>
</reference>
<protein>
    <submittedName>
        <fullName evidence="7">(wild Malaysian banana) hypothetical protein</fullName>
    </submittedName>
</protein>
<dbReference type="Pfam" id="PF14379">
    <property type="entry name" value="Myb_CC_LHEQLE"/>
    <property type="match status" value="1"/>
</dbReference>
<evidence type="ECO:0000256" key="1">
    <source>
        <dbReference type="ARBA" id="ARBA00023015"/>
    </source>
</evidence>
<reference evidence="7" key="1">
    <citation type="submission" date="2021-03" db="EMBL/GenBank/DDBJ databases">
        <authorList>
            <consortium name="Genoscope - CEA"/>
            <person name="William W."/>
        </authorList>
    </citation>
    <scope>NUCLEOTIDE SEQUENCE</scope>
    <source>
        <strain evidence="7">Doubled-haploid Pahang</strain>
    </source>
</reference>
<name>A0A804IXW9_MUSAM</name>
<feature type="region of interest" description="Disordered" evidence="5">
    <location>
        <begin position="378"/>
        <end position="459"/>
    </location>
</feature>
<dbReference type="InterPro" id="IPR017930">
    <property type="entry name" value="Myb_dom"/>
</dbReference>
<dbReference type="PANTHER" id="PTHR31499">
    <property type="entry name" value="MYB FAMILY TRANSCRIPTION FACTOR PHL11"/>
    <property type="match status" value="1"/>
</dbReference>
<dbReference type="InterPro" id="IPR025756">
    <property type="entry name" value="Myb_CC_LHEQLE"/>
</dbReference>
<dbReference type="InterPro" id="IPR001005">
    <property type="entry name" value="SANT/Myb"/>
</dbReference>
<dbReference type="EMBL" id="HG996469">
    <property type="protein sequence ID" value="CAG1844474.1"/>
    <property type="molecule type" value="Genomic_DNA"/>
</dbReference>
<gene>
    <name evidence="7" type="ORF">GSMUA_142690.1</name>
</gene>
<dbReference type="PROSITE" id="PS51294">
    <property type="entry name" value="HTH_MYB"/>
    <property type="match status" value="1"/>
</dbReference>
<dbReference type="InterPro" id="IPR006447">
    <property type="entry name" value="Myb_dom_plants"/>
</dbReference>
<evidence type="ECO:0000256" key="2">
    <source>
        <dbReference type="ARBA" id="ARBA00023125"/>
    </source>
</evidence>
<evidence type="ECO:0000313" key="8">
    <source>
        <dbReference type="EnsemblPlants" id="Ma04_p36710.3"/>
    </source>
</evidence>
<dbReference type="InterPro" id="IPR009057">
    <property type="entry name" value="Homeodomain-like_sf"/>
</dbReference>
<dbReference type="InParanoid" id="A0A804IXW9"/>
<dbReference type="Gramene" id="Ma04_t36710.5">
    <property type="protein sequence ID" value="Ma04_p36710.5"/>
    <property type="gene ID" value="Ma04_g36710"/>
</dbReference>
<keyword evidence="1" id="KW-0805">Transcription regulation</keyword>
<evidence type="ECO:0000256" key="5">
    <source>
        <dbReference type="SAM" id="MobiDB-lite"/>
    </source>
</evidence>
<dbReference type="NCBIfam" id="TIGR01557">
    <property type="entry name" value="myb_SHAQKYF"/>
    <property type="match status" value="1"/>
</dbReference>
<evidence type="ECO:0000313" key="7">
    <source>
        <dbReference type="EMBL" id="CAG1844474.1"/>
    </source>
</evidence>
<dbReference type="AlphaFoldDB" id="A0A804IXW9"/>
<dbReference type="PANTHER" id="PTHR31499:SF80">
    <property type="entry name" value="HTH MYB-TYPE DOMAIN-CONTAINING PROTEIN"/>
    <property type="match status" value="1"/>
</dbReference>